<keyword evidence="2" id="KW-1185">Reference proteome</keyword>
<accession>A0ACC0CPY5</accession>
<organism evidence="1 2">
    <name type="scientific">Hypoxylon rubiginosum</name>
    <dbReference type="NCBI Taxonomy" id="110542"/>
    <lineage>
        <taxon>Eukaryota</taxon>
        <taxon>Fungi</taxon>
        <taxon>Dikarya</taxon>
        <taxon>Ascomycota</taxon>
        <taxon>Pezizomycotina</taxon>
        <taxon>Sordariomycetes</taxon>
        <taxon>Xylariomycetidae</taxon>
        <taxon>Xylariales</taxon>
        <taxon>Hypoxylaceae</taxon>
        <taxon>Hypoxylon</taxon>
    </lineage>
</organism>
<sequence>MASTTVGLNVEALLENGVIELADPTTEGAVTEMVSKNFEFFTERGLDFLKQQVLDDSRFRYASKVFFGTEKCVLAHWLRYGSRPNFMECHFKGGLKAGHLALIVHVLPKGSQVNYYQRSHLHELSTKEGGRGLYENDALEIAGFEAWTAGDQKLTEGGKVIFDGRLSFQIVQMYTITFIFTTEAIATSWPKMALPNSATLVHKIMDMESLLQDMAANEGVNIRLNFTFGEILPGNTGI</sequence>
<protein>
    <submittedName>
        <fullName evidence="1">Uncharacterized protein</fullName>
    </submittedName>
</protein>
<proteinExistence type="predicted"/>
<gene>
    <name evidence="1" type="ORF">F4821DRAFT_214979</name>
</gene>
<dbReference type="EMBL" id="MU394371">
    <property type="protein sequence ID" value="KAI6082432.1"/>
    <property type="molecule type" value="Genomic_DNA"/>
</dbReference>
<evidence type="ECO:0000313" key="2">
    <source>
        <dbReference type="Proteomes" id="UP001497680"/>
    </source>
</evidence>
<name>A0ACC0CPY5_9PEZI</name>
<reference evidence="1 2" key="1">
    <citation type="journal article" date="2022" name="New Phytol.">
        <title>Ecological generalism drives hyperdiversity of secondary metabolite gene clusters in xylarialean endophytes.</title>
        <authorList>
            <person name="Franco M.E.E."/>
            <person name="Wisecaver J.H."/>
            <person name="Arnold A.E."/>
            <person name="Ju Y.M."/>
            <person name="Slot J.C."/>
            <person name="Ahrendt S."/>
            <person name="Moore L.P."/>
            <person name="Eastman K.E."/>
            <person name="Scott K."/>
            <person name="Konkel Z."/>
            <person name="Mondo S.J."/>
            <person name="Kuo A."/>
            <person name="Hayes R.D."/>
            <person name="Haridas S."/>
            <person name="Andreopoulos B."/>
            <person name="Riley R."/>
            <person name="LaButti K."/>
            <person name="Pangilinan J."/>
            <person name="Lipzen A."/>
            <person name="Amirebrahimi M."/>
            <person name="Yan J."/>
            <person name="Adam C."/>
            <person name="Keymanesh K."/>
            <person name="Ng V."/>
            <person name="Louie K."/>
            <person name="Northen T."/>
            <person name="Drula E."/>
            <person name="Henrissat B."/>
            <person name="Hsieh H.M."/>
            <person name="Youens-Clark K."/>
            <person name="Lutzoni F."/>
            <person name="Miadlikowska J."/>
            <person name="Eastwood D.C."/>
            <person name="Hamelin R.C."/>
            <person name="Grigoriev I.V."/>
            <person name="U'Ren J.M."/>
        </authorList>
    </citation>
    <scope>NUCLEOTIDE SEQUENCE [LARGE SCALE GENOMIC DNA]</scope>
    <source>
        <strain evidence="1 2">ER1909</strain>
    </source>
</reference>
<evidence type="ECO:0000313" key="1">
    <source>
        <dbReference type="EMBL" id="KAI6082432.1"/>
    </source>
</evidence>
<dbReference type="Proteomes" id="UP001497680">
    <property type="component" value="Unassembled WGS sequence"/>
</dbReference>
<comment type="caution">
    <text evidence="1">The sequence shown here is derived from an EMBL/GenBank/DDBJ whole genome shotgun (WGS) entry which is preliminary data.</text>
</comment>